<sequence length="305" mass="33280">MAPPIKSVAIAGATGLIGKPILEALMASGKFDSIRVLTRQTSSHVFPEGVRVERVDYGSVPSIAEALRGVDGLVSALSFDSIETQRNLVDGAFAAGVRRMIPSEYGNDTQNPKLATVPIYLPKIAIREHLDRKVAEGKGAFSYTIIMNASFLHPGYALNFLVDVDKKKALIKDGGDVLFCAATLAHIGQAVVGIFTHPDETANRPVKIRSVETTQNEILAIAQKIDPAAVWDLSYCRTEEEEKKAHERWAKGDRSEEVVEMFINRAFLGEGWGGHFPVVDNELLGIEEIGKQGLEDIIRTAMKKV</sequence>
<dbReference type="AlphaFoldDB" id="A0A0C4E6M1"/>
<reference evidence="5" key="5">
    <citation type="submission" date="2015-06" db="UniProtKB">
        <authorList>
            <consortium name="EnsemblFungi"/>
        </authorList>
    </citation>
    <scope>IDENTIFICATION</scope>
    <source>
        <strain evidence="5">ATCC 64411</strain>
    </source>
</reference>
<keyword evidence="1" id="KW-0521">NADP</keyword>
<reference evidence="5" key="4">
    <citation type="journal article" date="2015" name="G3 (Bethesda)">
        <title>Genome sequences of three phytopathogenic species of the Magnaporthaceae family of fungi.</title>
        <authorList>
            <person name="Okagaki L.H."/>
            <person name="Nunes C.C."/>
            <person name="Sailsbery J."/>
            <person name="Clay B."/>
            <person name="Brown D."/>
            <person name="John T."/>
            <person name="Oh Y."/>
            <person name="Young N."/>
            <person name="Fitzgerald M."/>
            <person name="Haas B.J."/>
            <person name="Zeng Q."/>
            <person name="Young S."/>
            <person name="Adiconis X."/>
            <person name="Fan L."/>
            <person name="Levin J.Z."/>
            <person name="Mitchell T.K."/>
            <person name="Okubara P.A."/>
            <person name="Farman M.L."/>
            <person name="Kohn L.M."/>
            <person name="Birren B."/>
            <person name="Ma L.-J."/>
            <person name="Dean R.A."/>
        </authorList>
    </citation>
    <scope>NUCLEOTIDE SEQUENCE</scope>
    <source>
        <strain evidence="5">ATCC 64411 / 73-15</strain>
    </source>
</reference>
<dbReference type="InterPro" id="IPR036291">
    <property type="entry name" value="NAD(P)-bd_dom_sf"/>
</dbReference>
<dbReference type="Gene3D" id="3.40.50.720">
    <property type="entry name" value="NAD(P)-binding Rossmann-like Domain"/>
    <property type="match status" value="1"/>
</dbReference>
<gene>
    <name evidence="4" type="ORF">MAPG_08164</name>
</gene>
<dbReference type="OrthoDB" id="9974981at2759"/>
<dbReference type="Proteomes" id="UP000011715">
    <property type="component" value="Unassembled WGS sequence"/>
</dbReference>
<dbReference type="EMBL" id="ADBL01001973">
    <property type="status" value="NOT_ANNOTATED_CDS"/>
    <property type="molecule type" value="Genomic_DNA"/>
</dbReference>
<dbReference type="PANTHER" id="PTHR47706">
    <property type="entry name" value="NMRA-LIKE FAMILY PROTEIN"/>
    <property type="match status" value="1"/>
</dbReference>
<proteinExistence type="predicted"/>
<dbReference type="SUPFAM" id="SSF51735">
    <property type="entry name" value="NAD(P)-binding Rossmann-fold domains"/>
    <property type="match status" value="1"/>
</dbReference>
<dbReference type="EnsemblFungi" id="MAPG_08164T0">
    <property type="protein sequence ID" value="MAPG_08164T0"/>
    <property type="gene ID" value="MAPG_08164"/>
</dbReference>
<dbReference type="STRING" id="644358.A0A0C4E6M1"/>
<reference evidence="4" key="3">
    <citation type="submission" date="2011-03" db="EMBL/GenBank/DDBJ databases">
        <title>Annotation of Magnaporthe poae ATCC 64411.</title>
        <authorList>
            <person name="Ma L.-J."/>
            <person name="Dead R."/>
            <person name="Young S.K."/>
            <person name="Zeng Q."/>
            <person name="Gargeya S."/>
            <person name="Fitzgerald M."/>
            <person name="Haas B."/>
            <person name="Abouelleil A."/>
            <person name="Alvarado L."/>
            <person name="Arachchi H.M."/>
            <person name="Berlin A."/>
            <person name="Brown A."/>
            <person name="Chapman S.B."/>
            <person name="Chen Z."/>
            <person name="Dunbar C."/>
            <person name="Freedman E."/>
            <person name="Gearin G."/>
            <person name="Gellesch M."/>
            <person name="Goldberg J."/>
            <person name="Griggs A."/>
            <person name="Gujja S."/>
            <person name="Heiman D."/>
            <person name="Howarth C."/>
            <person name="Larson L."/>
            <person name="Lui A."/>
            <person name="MacDonald P.J.P."/>
            <person name="Mehta T."/>
            <person name="Montmayeur A."/>
            <person name="Murphy C."/>
            <person name="Neiman D."/>
            <person name="Pearson M."/>
            <person name="Priest M."/>
            <person name="Roberts A."/>
            <person name="Saif S."/>
            <person name="Shea T."/>
            <person name="Shenoy N."/>
            <person name="Sisk P."/>
            <person name="Stolte C."/>
            <person name="Sykes S."/>
            <person name="Yandava C."/>
            <person name="Wortman J."/>
            <person name="Nusbaum C."/>
            <person name="Birren B."/>
        </authorList>
    </citation>
    <scope>NUCLEOTIDE SEQUENCE</scope>
    <source>
        <strain evidence="4">ATCC 64411</strain>
    </source>
</reference>
<dbReference type="EMBL" id="GL876972">
    <property type="protein sequence ID" value="KLU89190.1"/>
    <property type="molecule type" value="Genomic_DNA"/>
</dbReference>
<dbReference type="OMA" id="EMFINRA"/>
<dbReference type="InterPro" id="IPR045312">
    <property type="entry name" value="PCBER-like"/>
</dbReference>
<name>A0A0C4E6M1_MAGP6</name>
<evidence type="ECO:0000259" key="3">
    <source>
        <dbReference type="Pfam" id="PF05368"/>
    </source>
</evidence>
<dbReference type="InterPro" id="IPR051609">
    <property type="entry name" value="NmrA/Isoflavone_reductase-like"/>
</dbReference>
<reference evidence="6" key="1">
    <citation type="submission" date="2010-05" db="EMBL/GenBank/DDBJ databases">
        <title>The genome sequence of Magnaporthe poae strain ATCC 64411.</title>
        <authorList>
            <person name="Ma L.-J."/>
            <person name="Dead R."/>
            <person name="Young S."/>
            <person name="Zeng Q."/>
            <person name="Koehrsen M."/>
            <person name="Alvarado L."/>
            <person name="Berlin A."/>
            <person name="Chapman S.B."/>
            <person name="Chen Z."/>
            <person name="Freedman E."/>
            <person name="Gellesch M."/>
            <person name="Goldberg J."/>
            <person name="Griggs A."/>
            <person name="Gujja S."/>
            <person name="Heilman E.R."/>
            <person name="Heiman D."/>
            <person name="Hepburn T."/>
            <person name="Howarth C."/>
            <person name="Jen D."/>
            <person name="Larson L."/>
            <person name="Mehta T."/>
            <person name="Neiman D."/>
            <person name="Pearson M."/>
            <person name="Roberts A."/>
            <person name="Saif S."/>
            <person name="Shea T."/>
            <person name="Shenoy N."/>
            <person name="Sisk P."/>
            <person name="Stolte C."/>
            <person name="Sykes S."/>
            <person name="Walk T."/>
            <person name="White J."/>
            <person name="Yandava C."/>
            <person name="Haas B."/>
            <person name="Nusbaum C."/>
            <person name="Birren B."/>
        </authorList>
    </citation>
    <scope>NUCLEOTIDE SEQUENCE [LARGE SCALE GENOMIC DNA]</scope>
    <source>
        <strain evidence="6">ATCC 64411 / 73-15</strain>
    </source>
</reference>
<organism evidence="5 6">
    <name type="scientific">Magnaporthiopsis poae (strain ATCC 64411 / 73-15)</name>
    <name type="common">Kentucky bluegrass fungus</name>
    <name type="synonym">Magnaporthe poae</name>
    <dbReference type="NCBI Taxonomy" id="644358"/>
    <lineage>
        <taxon>Eukaryota</taxon>
        <taxon>Fungi</taxon>
        <taxon>Dikarya</taxon>
        <taxon>Ascomycota</taxon>
        <taxon>Pezizomycotina</taxon>
        <taxon>Sordariomycetes</taxon>
        <taxon>Sordariomycetidae</taxon>
        <taxon>Magnaporthales</taxon>
        <taxon>Magnaporthaceae</taxon>
        <taxon>Magnaporthiopsis</taxon>
    </lineage>
</organism>
<evidence type="ECO:0000313" key="6">
    <source>
        <dbReference type="Proteomes" id="UP000011715"/>
    </source>
</evidence>
<evidence type="ECO:0000256" key="2">
    <source>
        <dbReference type="ARBA" id="ARBA00023002"/>
    </source>
</evidence>
<dbReference type="PANTHER" id="PTHR47706:SF1">
    <property type="entry name" value="CIPA-LIKE, PUTATIVE (AFU_ORTHOLOGUE AFUA_1G12460)-RELATED"/>
    <property type="match status" value="1"/>
</dbReference>
<dbReference type="Pfam" id="PF05368">
    <property type="entry name" value="NmrA"/>
    <property type="match status" value="1"/>
</dbReference>
<reference evidence="4" key="2">
    <citation type="submission" date="2010-05" db="EMBL/GenBank/DDBJ databases">
        <title>The Genome Sequence of Magnaporthe poae strain ATCC 64411.</title>
        <authorList>
            <consortium name="The Broad Institute Genome Sequencing Platform"/>
            <consortium name="Broad Institute Genome Sequencing Center for Infectious Disease"/>
            <person name="Ma L.-J."/>
            <person name="Dead R."/>
            <person name="Young S."/>
            <person name="Zeng Q."/>
            <person name="Koehrsen M."/>
            <person name="Alvarado L."/>
            <person name="Berlin A."/>
            <person name="Chapman S.B."/>
            <person name="Chen Z."/>
            <person name="Freedman E."/>
            <person name="Gellesch M."/>
            <person name="Goldberg J."/>
            <person name="Griggs A."/>
            <person name="Gujja S."/>
            <person name="Heilman E.R."/>
            <person name="Heiman D."/>
            <person name="Hepburn T."/>
            <person name="Howarth C."/>
            <person name="Jen D."/>
            <person name="Larson L."/>
            <person name="Mehta T."/>
            <person name="Neiman D."/>
            <person name="Pearson M."/>
            <person name="Roberts A."/>
            <person name="Saif S."/>
            <person name="Shea T."/>
            <person name="Shenoy N."/>
            <person name="Sisk P."/>
            <person name="Stolte C."/>
            <person name="Sykes S."/>
            <person name="Walk T."/>
            <person name="White J."/>
            <person name="Yandava C."/>
            <person name="Haas B."/>
            <person name="Nusbaum C."/>
            <person name="Birren B."/>
        </authorList>
    </citation>
    <scope>NUCLEOTIDE SEQUENCE</scope>
    <source>
        <strain evidence="4">ATCC 64411</strain>
    </source>
</reference>
<dbReference type="VEuPathDB" id="FungiDB:MAPG_08164"/>
<keyword evidence="2" id="KW-0560">Oxidoreductase</keyword>
<protein>
    <recommendedName>
        <fullName evidence="3">NmrA-like domain-containing protein</fullName>
    </recommendedName>
</protein>
<evidence type="ECO:0000256" key="1">
    <source>
        <dbReference type="ARBA" id="ARBA00022857"/>
    </source>
</evidence>
<feature type="domain" description="NmrA-like" evidence="3">
    <location>
        <begin position="6"/>
        <end position="224"/>
    </location>
</feature>
<dbReference type="GO" id="GO:0016491">
    <property type="term" value="F:oxidoreductase activity"/>
    <property type="evidence" value="ECO:0007669"/>
    <property type="project" value="UniProtKB-KW"/>
</dbReference>
<evidence type="ECO:0000313" key="5">
    <source>
        <dbReference type="EnsemblFungi" id="MAPG_08164T0"/>
    </source>
</evidence>
<accession>A0A0C4E6M1</accession>
<dbReference type="eggNOG" id="ENOG502S12R">
    <property type="taxonomic scope" value="Eukaryota"/>
</dbReference>
<keyword evidence="6" id="KW-1185">Reference proteome</keyword>
<dbReference type="CDD" id="cd05259">
    <property type="entry name" value="PCBER_SDR_a"/>
    <property type="match status" value="1"/>
</dbReference>
<dbReference type="InterPro" id="IPR008030">
    <property type="entry name" value="NmrA-like"/>
</dbReference>
<evidence type="ECO:0000313" key="4">
    <source>
        <dbReference type="EMBL" id="KLU89190.1"/>
    </source>
</evidence>
<dbReference type="Gene3D" id="3.90.25.10">
    <property type="entry name" value="UDP-galactose 4-epimerase, domain 1"/>
    <property type="match status" value="1"/>
</dbReference>